<feature type="compositionally biased region" description="Basic and acidic residues" evidence="8">
    <location>
        <begin position="190"/>
        <end position="203"/>
    </location>
</feature>
<dbReference type="InterPro" id="IPR000467">
    <property type="entry name" value="G_patch_dom"/>
</dbReference>
<dbReference type="HOGENOM" id="CLU_052839_0_0_1"/>
<feature type="compositionally biased region" description="Basic and acidic residues" evidence="8">
    <location>
        <begin position="222"/>
        <end position="247"/>
    </location>
</feature>
<evidence type="ECO:0000256" key="6">
    <source>
        <dbReference type="ARBA" id="ARBA00041961"/>
    </source>
</evidence>
<dbReference type="GO" id="GO:0003676">
    <property type="term" value="F:nucleic acid binding"/>
    <property type="evidence" value="ECO:0007669"/>
    <property type="project" value="InterPro"/>
</dbReference>
<keyword evidence="4" id="KW-0539">Nucleus</keyword>
<name>F0XE47_GROCL</name>
<dbReference type="OrthoDB" id="29523at2759"/>
<feature type="compositionally biased region" description="Polar residues" evidence="8">
    <location>
        <begin position="150"/>
        <end position="171"/>
    </location>
</feature>
<evidence type="ECO:0000256" key="4">
    <source>
        <dbReference type="ARBA" id="ARBA00023242"/>
    </source>
</evidence>
<evidence type="ECO:0000256" key="2">
    <source>
        <dbReference type="ARBA" id="ARBA00022517"/>
    </source>
</evidence>
<evidence type="ECO:0000313" key="11">
    <source>
        <dbReference type="Proteomes" id="UP000007796"/>
    </source>
</evidence>
<dbReference type="InterPro" id="IPR050656">
    <property type="entry name" value="PINX1"/>
</dbReference>
<evidence type="ECO:0000256" key="7">
    <source>
        <dbReference type="ARBA" id="ARBA00043878"/>
    </source>
</evidence>
<feature type="compositionally biased region" description="Basic residues" evidence="8">
    <location>
        <begin position="248"/>
        <end position="258"/>
    </location>
</feature>
<proteinExistence type="inferred from homology"/>
<accession>F0XE47</accession>
<sequence>MGLGGVKNKRKIGDDPNNTKWARNTNAFGHKMLRAHGWEPGQYLGRKSEAYSAFHTAASASYIRAVLREDNLGIGAKPANGGSGDQCTGLDGFKDLLGRLNGTSEAVIEKKQQARESVKMTLYVERKFGPMRFVRGGLLVGDSMQEEENGSQQTASTAHSNEATDSTPESSSNDDESAKRKAKKDKKRKEKEEKKKEKREKKEASKKRKAARDDDELEDGSEERSAKKSRREKRDENEVTADEEKSTKDRKKKKKDKKDKKDKDEKKRRKEAALTGDSSTETKRDKLATSDSLAATAPLPVVLGRHMSRRRHIAQKRAAVMDPQALKQVWLCSTPLDSNIKVNNTADFYDQDIELDFEDCIDVKTTLDARDAAFV</sequence>
<comment type="subcellular location">
    <subcellularLocation>
        <location evidence="1">Nucleus</location>
        <location evidence="1">Nucleolus</location>
    </subcellularLocation>
</comment>
<keyword evidence="3" id="KW-0698">rRNA processing</keyword>
<dbReference type="eggNOG" id="KOG2809">
    <property type="taxonomic scope" value="Eukaryota"/>
</dbReference>
<dbReference type="AlphaFoldDB" id="F0XE47"/>
<reference evidence="10 11" key="1">
    <citation type="journal article" date="2011" name="Proc. Natl. Acad. Sci. U.S.A.">
        <title>Genome and transcriptome analyses of the mountain pine beetle-fungal symbiont Grosmannia clavigera, a lodgepole pine pathogen.</title>
        <authorList>
            <person name="DiGuistini S."/>
            <person name="Wang Y."/>
            <person name="Liao N.Y."/>
            <person name="Taylor G."/>
            <person name="Tanguay P."/>
            <person name="Feau N."/>
            <person name="Henrissat B."/>
            <person name="Chan S.K."/>
            <person name="Hesse-Orce U."/>
            <person name="Alamouti S.M."/>
            <person name="Tsui C.K.M."/>
            <person name="Docking R.T."/>
            <person name="Levasseur A."/>
            <person name="Haridas S."/>
            <person name="Robertson G."/>
            <person name="Birol I."/>
            <person name="Holt R.A."/>
            <person name="Marra M.A."/>
            <person name="Hamelin R.C."/>
            <person name="Hirst M."/>
            <person name="Jones S.J.M."/>
            <person name="Bohlmann J."/>
            <person name="Breuil C."/>
        </authorList>
    </citation>
    <scope>NUCLEOTIDE SEQUENCE [LARGE SCALE GENOMIC DNA]</scope>
    <source>
        <strain evidence="11">kw1407 / UAMH 11150</strain>
    </source>
</reference>
<feature type="domain" description="G-patch" evidence="9">
    <location>
        <begin position="25"/>
        <end position="79"/>
    </location>
</feature>
<dbReference type="SMART" id="SM00443">
    <property type="entry name" value="G_patch"/>
    <property type="match status" value="1"/>
</dbReference>
<dbReference type="GeneID" id="25974211"/>
<dbReference type="Proteomes" id="UP000007796">
    <property type="component" value="Unassembled WGS sequence"/>
</dbReference>
<protein>
    <recommendedName>
        <fullName evidence="6">PinX1-related protein 1</fullName>
    </recommendedName>
</protein>
<keyword evidence="11" id="KW-1185">Reference proteome</keyword>
<feature type="region of interest" description="Disordered" evidence="8">
    <location>
        <begin position="145"/>
        <end position="291"/>
    </location>
</feature>
<gene>
    <name evidence="10" type="ORF">CMQ_1343</name>
</gene>
<evidence type="ECO:0000256" key="1">
    <source>
        <dbReference type="ARBA" id="ARBA00004604"/>
    </source>
</evidence>
<dbReference type="InParanoid" id="F0XE47"/>
<evidence type="ECO:0000256" key="8">
    <source>
        <dbReference type="SAM" id="MobiDB-lite"/>
    </source>
</evidence>
<evidence type="ECO:0000256" key="5">
    <source>
        <dbReference type="ARBA" id="ARBA00038007"/>
    </source>
</evidence>
<evidence type="ECO:0000313" key="10">
    <source>
        <dbReference type="EMBL" id="EFX04415.1"/>
    </source>
</evidence>
<feature type="region of interest" description="Disordered" evidence="8">
    <location>
        <begin position="1"/>
        <end position="21"/>
    </location>
</feature>
<dbReference type="GO" id="GO:0005730">
    <property type="term" value="C:nucleolus"/>
    <property type="evidence" value="ECO:0007669"/>
    <property type="project" value="UniProtKB-SubCell"/>
</dbReference>
<comment type="function">
    <text evidence="7">Involved in rRNA-processing at A0, A1 and A2 sites and negatively regulates telomerase.</text>
</comment>
<dbReference type="PANTHER" id="PTHR23149">
    <property type="entry name" value="G PATCH DOMAIN CONTAINING PROTEIN"/>
    <property type="match status" value="1"/>
</dbReference>
<dbReference type="PROSITE" id="PS50174">
    <property type="entry name" value="G_PATCH"/>
    <property type="match status" value="1"/>
</dbReference>
<feature type="compositionally biased region" description="Basic residues" evidence="8">
    <location>
        <begin position="180"/>
        <end position="189"/>
    </location>
</feature>
<dbReference type="PANTHER" id="PTHR23149:SF31">
    <property type="entry name" value="PROTEIN PXR1"/>
    <property type="match status" value="1"/>
</dbReference>
<organism evidence="11">
    <name type="scientific">Grosmannia clavigera (strain kw1407 / UAMH 11150)</name>
    <name type="common">Blue stain fungus</name>
    <name type="synonym">Graphiocladiella clavigera</name>
    <dbReference type="NCBI Taxonomy" id="655863"/>
    <lineage>
        <taxon>Eukaryota</taxon>
        <taxon>Fungi</taxon>
        <taxon>Dikarya</taxon>
        <taxon>Ascomycota</taxon>
        <taxon>Pezizomycotina</taxon>
        <taxon>Sordariomycetes</taxon>
        <taxon>Sordariomycetidae</taxon>
        <taxon>Ophiostomatales</taxon>
        <taxon>Ophiostomataceae</taxon>
        <taxon>Leptographium</taxon>
    </lineage>
</organism>
<evidence type="ECO:0000259" key="9">
    <source>
        <dbReference type="PROSITE" id="PS50174"/>
    </source>
</evidence>
<keyword evidence="2" id="KW-0690">Ribosome biogenesis</keyword>
<dbReference type="STRING" id="655863.F0XE47"/>
<comment type="similarity">
    <text evidence="5">Belongs to the PINX1 family.</text>
</comment>
<dbReference type="Pfam" id="PF01585">
    <property type="entry name" value="G-patch"/>
    <property type="match status" value="1"/>
</dbReference>
<dbReference type="GO" id="GO:0006364">
    <property type="term" value="P:rRNA processing"/>
    <property type="evidence" value="ECO:0007669"/>
    <property type="project" value="UniProtKB-KW"/>
</dbReference>
<dbReference type="RefSeq" id="XP_014173897.1">
    <property type="nucleotide sequence ID" value="XM_014318422.1"/>
</dbReference>
<evidence type="ECO:0000256" key="3">
    <source>
        <dbReference type="ARBA" id="ARBA00022552"/>
    </source>
</evidence>
<dbReference type="EMBL" id="GL629765">
    <property type="protein sequence ID" value="EFX04415.1"/>
    <property type="molecule type" value="Genomic_DNA"/>
</dbReference>